<accession>A0A1I5VEZ8</accession>
<dbReference type="RefSeq" id="WP_092479561.1">
    <property type="nucleotide sequence ID" value="NZ_FOXW01000001.1"/>
</dbReference>
<gene>
    <name evidence="2" type="ORF">SAMN04488506_0505</name>
</gene>
<keyword evidence="3" id="KW-1185">Reference proteome</keyword>
<reference evidence="2 3" key="1">
    <citation type="submission" date="2016-10" db="EMBL/GenBank/DDBJ databases">
        <authorList>
            <person name="de Groot N.N."/>
        </authorList>
    </citation>
    <scope>NUCLEOTIDE SEQUENCE [LARGE SCALE GENOMIC DNA]</scope>
    <source>
        <strain evidence="2 3">DSM 20581</strain>
    </source>
</reference>
<feature type="transmembrane region" description="Helical" evidence="1">
    <location>
        <begin position="187"/>
        <end position="204"/>
    </location>
</feature>
<dbReference type="STRING" id="82801.SAMN04488506_0505"/>
<evidence type="ECO:0000256" key="1">
    <source>
        <dbReference type="SAM" id="Phobius"/>
    </source>
</evidence>
<dbReference type="InterPro" id="IPR038750">
    <property type="entry name" value="YczE/YyaS-like"/>
</dbReference>
<name>A0A1I5VEZ8_9LACT</name>
<feature type="transmembrane region" description="Helical" evidence="1">
    <location>
        <begin position="48"/>
        <end position="69"/>
    </location>
</feature>
<dbReference type="PANTHER" id="PTHR40078">
    <property type="entry name" value="INTEGRAL MEMBRANE PROTEIN-RELATED"/>
    <property type="match status" value="1"/>
</dbReference>
<evidence type="ECO:0000313" key="3">
    <source>
        <dbReference type="Proteomes" id="UP000199136"/>
    </source>
</evidence>
<dbReference type="Proteomes" id="UP000199136">
    <property type="component" value="Unassembled WGS sequence"/>
</dbReference>
<feature type="transmembrane region" description="Helical" evidence="1">
    <location>
        <begin position="112"/>
        <end position="139"/>
    </location>
</feature>
<keyword evidence="1" id="KW-0812">Transmembrane</keyword>
<proteinExistence type="predicted"/>
<feature type="transmembrane region" description="Helical" evidence="1">
    <location>
        <begin position="160"/>
        <end position="181"/>
    </location>
</feature>
<dbReference type="EMBL" id="FOXW01000001">
    <property type="protein sequence ID" value="SFQ05917.1"/>
    <property type="molecule type" value="Genomic_DNA"/>
</dbReference>
<evidence type="ECO:0000313" key="2">
    <source>
        <dbReference type="EMBL" id="SFQ05917.1"/>
    </source>
</evidence>
<feature type="transmembrane region" description="Helical" evidence="1">
    <location>
        <begin position="81"/>
        <end position="100"/>
    </location>
</feature>
<dbReference type="PANTHER" id="PTHR40078:SF1">
    <property type="entry name" value="INTEGRAL MEMBRANE PROTEIN"/>
    <property type="match status" value="1"/>
</dbReference>
<dbReference type="AlphaFoldDB" id="A0A1I5VEZ8"/>
<keyword evidence="1" id="KW-0472">Membrane</keyword>
<keyword evidence="1" id="KW-1133">Transmembrane helix</keyword>
<organism evidence="2 3">
    <name type="scientific">Desemzia incerta</name>
    <dbReference type="NCBI Taxonomy" id="82801"/>
    <lineage>
        <taxon>Bacteria</taxon>
        <taxon>Bacillati</taxon>
        <taxon>Bacillota</taxon>
        <taxon>Bacilli</taxon>
        <taxon>Lactobacillales</taxon>
        <taxon>Carnobacteriaceae</taxon>
        <taxon>Desemzia</taxon>
    </lineage>
</organism>
<dbReference type="OrthoDB" id="1654314at2"/>
<sequence>MTRKIMMNVICVVLGTTLVGIGGSLCIKAAIGVSAVDAFNSGISELTTIKVGTVSVIINVLLVFVQWIIQKRDFKLFQLMQIPLSLLIGEVINTMVYVVLPSLVLEEYYMNVLLVILGNLTAALGVGLCTALDFVSFPLESLCMVISKRAKASFGKIRQSADIILIIASLTLSLLFGGSFFIREGTIIGALLFAPMMNFIYLNISRVFPLHHIKLTPVAKKMM</sequence>
<protein>
    <submittedName>
        <fullName evidence="2">Uncharacterized membrane protein YczE</fullName>
    </submittedName>
</protein>
<dbReference type="Pfam" id="PF19700">
    <property type="entry name" value="DUF6198"/>
    <property type="match status" value="1"/>
</dbReference>